<reference evidence="1 2" key="1">
    <citation type="submission" date="2021-03" db="EMBL/GenBank/DDBJ databases">
        <authorList>
            <person name="King G.J."/>
            <person name="Bancroft I."/>
            <person name="Baten A."/>
            <person name="Bloomfield J."/>
            <person name="Borpatragohain P."/>
            <person name="He Z."/>
            <person name="Irish N."/>
            <person name="Irwin J."/>
            <person name="Liu K."/>
            <person name="Mauleon R.P."/>
            <person name="Moore J."/>
            <person name="Morris R."/>
            <person name="Ostergaard L."/>
            <person name="Wang B."/>
            <person name="Wells R."/>
        </authorList>
    </citation>
    <scope>NUCLEOTIDE SEQUENCE [LARGE SCALE GENOMIC DNA]</scope>
    <source>
        <strain evidence="1">R-o-18</strain>
        <tissue evidence="1">Leaf</tissue>
    </source>
</reference>
<organism evidence="1 2">
    <name type="scientific">Brassica rapa subsp. trilocularis</name>
    <dbReference type="NCBI Taxonomy" id="1813537"/>
    <lineage>
        <taxon>Eukaryota</taxon>
        <taxon>Viridiplantae</taxon>
        <taxon>Streptophyta</taxon>
        <taxon>Embryophyta</taxon>
        <taxon>Tracheophyta</taxon>
        <taxon>Spermatophyta</taxon>
        <taxon>Magnoliopsida</taxon>
        <taxon>eudicotyledons</taxon>
        <taxon>Gunneridae</taxon>
        <taxon>Pentapetalae</taxon>
        <taxon>rosids</taxon>
        <taxon>malvids</taxon>
        <taxon>Brassicales</taxon>
        <taxon>Brassicaceae</taxon>
        <taxon>Brassiceae</taxon>
        <taxon>Brassica</taxon>
    </lineage>
</organism>
<dbReference type="EMBL" id="JADBGQ010000001">
    <property type="protein sequence ID" value="KAG5415639.1"/>
    <property type="molecule type" value="Genomic_DNA"/>
</dbReference>
<accession>A0ABQ7NXQ7</accession>
<sequence length="170" mass="19684">MIHLLLINSEQKGSNEMDRDYAFKHTPINLMCQQYHNRMRYDEPAASIRCVCSSSDFVFFVSAKLAVVVQLVLQPPQHIATHQNRDCRRLSSSSRNQARAVVVITGSAFLVVAENFSRRRKSSRDCATVSSKTRPSFLRGRAQLHRDRAQLHRGRARRFRPRKSFDPLQW</sequence>
<name>A0ABQ7NXQ7_BRACM</name>
<evidence type="ECO:0000313" key="1">
    <source>
        <dbReference type="EMBL" id="KAG5415639.1"/>
    </source>
</evidence>
<protein>
    <submittedName>
        <fullName evidence="1">Uncharacterized protein</fullName>
    </submittedName>
</protein>
<gene>
    <name evidence="1" type="primary">A01g509410.1_BraROA</name>
    <name evidence="1" type="ORF">IGI04_003206</name>
</gene>
<comment type="caution">
    <text evidence="1">The sequence shown here is derived from an EMBL/GenBank/DDBJ whole genome shotgun (WGS) entry which is preliminary data.</text>
</comment>
<dbReference type="Proteomes" id="UP000823674">
    <property type="component" value="Chromosome A01"/>
</dbReference>
<proteinExistence type="predicted"/>
<keyword evidence="2" id="KW-1185">Reference proteome</keyword>
<evidence type="ECO:0000313" key="2">
    <source>
        <dbReference type="Proteomes" id="UP000823674"/>
    </source>
</evidence>